<dbReference type="RefSeq" id="WP_280320698.1">
    <property type="nucleotide sequence ID" value="NZ_CP118605.1"/>
</dbReference>
<dbReference type="SUPFAM" id="SSF54427">
    <property type="entry name" value="NTF2-like"/>
    <property type="match status" value="1"/>
</dbReference>
<dbReference type="Gene3D" id="3.10.450.50">
    <property type="match status" value="1"/>
</dbReference>
<protein>
    <submittedName>
        <fullName evidence="2">Nuclear transport factor 2 family protein</fullName>
    </submittedName>
</protein>
<sequence length="160" mass="17936">MDALVTRIRELYSDFLAADSRQIAEIYAENTVFRDPVHELCGLASLQGYFAGMAENLQECRFEFDQSLIDGGRVSLWWTMYYRHPRLGGGSPLKLRGASLLLIDPQLNRVVMHEDVYDLGAMVYEQIPVLGRVVNLVKASLAKGSVTAQASEKRIDEPSN</sequence>
<dbReference type="InterPro" id="IPR032710">
    <property type="entry name" value="NTF2-like_dom_sf"/>
</dbReference>
<reference evidence="2 3" key="1">
    <citation type="submission" date="2023-02" db="EMBL/GenBank/DDBJ databases">
        <title>Description and genomic characterization of Microbulbifer bruguierae sp. nov., isolated from the sediment of mangrove plant Bruguiera sexangula.</title>
        <authorList>
            <person name="Long M."/>
        </authorList>
    </citation>
    <scope>NUCLEOTIDE SEQUENCE [LARGE SCALE GENOMIC DNA]</scope>
    <source>
        <strain evidence="2 3">H12</strain>
    </source>
</reference>
<gene>
    <name evidence="2" type="ORF">PVT68_00935</name>
</gene>
<evidence type="ECO:0000313" key="2">
    <source>
        <dbReference type="EMBL" id="WGL16878.1"/>
    </source>
</evidence>
<proteinExistence type="predicted"/>
<evidence type="ECO:0000259" key="1">
    <source>
        <dbReference type="Pfam" id="PF12680"/>
    </source>
</evidence>
<dbReference type="Pfam" id="PF12680">
    <property type="entry name" value="SnoaL_2"/>
    <property type="match status" value="1"/>
</dbReference>
<keyword evidence="3" id="KW-1185">Reference proteome</keyword>
<dbReference type="Proteomes" id="UP001236500">
    <property type="component" value="Chromosome"/>
</dbReference>
<accession>A0ABY8NH77</accession>
<dbReference type="InterPro" id="IPR037401">
    <property type="entry name" value="SnoaL-like"/>
</dbReference>
<organism evidence="2 3">
    <name type="scientific">Microbulbifer bruguierae</name>
    <dbReference type="NCBI Taxonomy" id="3029061"/>
    <lineage>
        <taxon>Bacteria</taxon>
        <taxon>Pseudomonadati</taxon>
        <taxon>Pseudomonadota</taxon>
        <taxon>Gammaproteobacteria</taxon>
        <taxon>Cellvibrionales</taxon>
        <taxon>Microbulbiferaceae</taxon>
        <taxon>Microbulbifer</taxon>
    </lineage>
</organism>
<dbReference type="EMBL" id="CP118605">
    <property type="protein sequence ID" value="WGL16878.1"/>
    <property type="molecule type" value="Genomic_DNA"/>
</dbReference>
<evidence type="ECO:0000313" key="3">
    <source>
        <dbReference type="Proteomes" id="UP001236500"/>
    </source>
</evidence>
<name>A0ABY8NH77_9GAMM</name>
<feature type="domain" description="SnoaL-like" evidence="1">
    <location>
        <begin position="8"/>
        <end position="100"/>
    </location>
</feature>